<dbReference type="AlphaFoldDB" id="A0A3S4ZVA5"/>
<evidence type="ECO:0000313" key="2">
    <source>
        <dbReference type="Proteomes" id="UP000784294"/>
    </source>
</evidence>
<reference evidence="1" key="1">
    <citation type="submission" date="2018-11" db="EMBL/GenBank/DDBJ databases">
        <authorList>
            <consortium name="Pathogen Informatics"/>
        </authorList>
    </citation>
    <scope>NUCLEOTIDE SEQUENCE</scope>
</reference>
<proteinExistence type="predicted"/>
<keyword evidence="2" id="KW-1185">Reference proteome</keyword>
<dbReference type="Proteomes" id="UP000784294">
    <property type="component" value="Unassembled WGS sequence"/>
</dbReference>
<gene>
    <name evidence="1" type="ORF">PXEA_LOCUS6343</name>
</gene>
<comment type="caution">
    <text evidence="1">The sequence shown here is derived from an EMBL/GenBank/DDBJ whole genome shotgun (WGS) entry which is preliminary data.</text>
</comment>
<sequence length="230" mass="25647">MSLSELLNSSSTIEPNPTNLTAACLDSGSSPDKCQDHPFKSPELTCRDLSNAVSPSNSGSLQDAPVFSASSLLNYSFIETVEFARLSYSIQCFISHRLHRAAAPLIVLVTRDADELLPGNTQDRPPNTAESVRANLSLNIGPLTWYIPERFAIIVVGIVSEMCHRQYRVTTYQALHLLSIPLHITLPPEHAILGSRFLQYRLSLCLKVGLLRRNHLHHRYQVLFADLIFI</sequence>
<dbReference type="EMBL" id="CAAALY010016212">
    <property type="protein sequence ID" value="VEL12903.1"/>
    <property type="molecule type" value="Genomic_DNA"/>
</dbReference>
<accession>A0A3S4ZVA5</accession>
<name>A0A3S4ZVA5_9PLAT</name>
<organism evidence="1 2">
    <name type="scientific">Protopolystoma xenopodis</name>
    <dbReference type="NCBI Taxonomy" id="117903"/>
    <lineage>
        <taxon>Eukaryota</taxon>
        <taxon>Metazoa</taxon>
        <taxon>Spiralia</taxon>
        <taxon>Lophotrochozoa</taxon>
        <taxon>Platyhelminthes</taxon>
        <taxon>Monogenea</taxon>
        <taxon>Polyopisthocotylea</taxon>
        <taxon>Polystomatidea</taxon>
        <taxon>Polystomatidae</taxon>
        <taxon>Protopolystoma</taxon>
    </lineage>
</organism>
<evidence type="ECO:0000313" key="1">
    <source>
        <dbReference type="EMBL" id="VEL12903.1"/>
    </source>
</evidence>
<protein>
    <submittedName>
        <fullName evidence="1">Uncharacterized protein</fullName>
    </submittedName>
</protein>